<dbReference type="PANTHER" id="PTHR38766:SF1">
    <property type="entry name" value="FLAGELLAR PROTEIN FLIO"/>
    <property type="match status" value="1"/>
</dbReference>
<evidence type="ECO:0000256" key="3">
    <source>
        <dbReference type="ARBA" id="ARBA00022989"/>
    </source>
</evidence>
<dbReference type="Proteomes" id="UP000463939">
    <property type="component" value="Chromosome"/>
</dbReference>
<dbReference type="Pfam" id="PF04347">
    <property type="entry name" value="FliO"/>
    <property type="match status" value="1"/>
</dbReference>
<proteinExistence type="inferred from homology"/>
<dbReference type="InterPro" id="IPR022781">
    <property type="entry name" value="Flagellar_biosynth_FliO"/>
</dbReference>
<dbReference type="KEGG" id="sniv:SFSGTM_19270"/>
<evidence type="ECO:0000256" key="5">
    <source>
        <dbReference type="ARBA" id="ARBA00023143"/>
    </source>
</evidence>
<keyword evidence="2 7" id="KW-0812">Transmembrane</keyword>
<keyword evidence="1 7" id="KW-1003">Cell membrane</keyword>
<evidence type="ECO:0000256" key="6">
    <source>
        <dbReference type="ARBA" id="ARBA00037937"/>
    </source>
</evidence>
<accession>A0A809RH65</accession>
<dbReference type="EMBL" id="AP021881">
    <property type="protein sequence ID" value="BBP01219.1"/>
    <property type="molecule type" value="Genomic_DNA"/>
</dbReference>
<comment type="subcellular location">
    <subcellularLocation>
        <location evidence="7">Cell membrane</location>
    </subcellularLocation>
    <subcellularLocation>
        <location evidence="7">Bacterial flagellum basal body</location>
    </subcellularLocation>
</comment>
<gene>
    <name evidence="8" type="ORF">SFSGTM_19270</name>
</gene>
<evidence type="ECO:0000313" key="8">
    <source>
        <dbReference type="EMBL" id="BBP01219.1"/>
    </source>
</evidence>
<sequence length="107" mass="11646">MDLLQVVLSLIVILGLIIGAAWFAKRFMLTSTHSGTTIKMLGGVNLGGRERVMLLEIADQWIVVGVAPGQVNTLATMPRQSLPNTPTNAPPAAFATWLKQKMDKHHE</sequence>
<protein>
    <recommendedName>
        <fullName evidence="7">Flagellar protein</fullName>
    </recommendedName>
</protein>
<reference evidence="9" key="1">
    <citation type="submission" date="2019-11" db="EMBL/GenBank/DDBJ databases">
        <title>Isolation and characterization of a novel species in the genus Sulfuriferula.</title>
        <authorList>
            <person name="Mochizuki J."/>
            <person name="Kojima H."/>
            <person name="Fukui M."/>
        </authorList>
    </citation>
    <scope>NUCLEOTIDE SEQUENCE [LARGE SCALE GENOMIC DNA]</scope>
    <source>
        <strain evidence="9">SGTM</strain>
    </source>
</reference>
<keyword evidence="4 7" id="KW-0472">Membrane</keyword>
<dbReference type="AlphaFoldDB" id="A0A809RH65"/>
<keyword evidence="5 7" id="KW-0975">Bacterial flagellum</keyword>
<keyword evidence="9" id="KW-1185">Reference proteome</keyword>
<organism evidence="8 9">
    <name type="scientific">Sulfuriferula nivalis</name>
    <dbReference type="NCBI Taxonomy" id="2675298"/>
    <lineage>
        <taxon>Bacteria</taxon>
        <taxon>Pseudomonadati</taxon>
        <taxon>Pseudomonadota</taxon>
        <taxon>Betaproteobacteria</taxon>
        <taxon>Nitrosomonadales</taxon>
        <taxon>Sulfuricellaceae</taxon>
        <taxon>Sulfuriferula</taxon>
    </lineage>
</organism>
<dbReference type="InterPro" id="IPR052205">
    <property type="entry name" value="FliO/MopB"/>
</dbReference>
<dbReference type="GO" id="GO:0009425">
    <property type="term" value="C:bacterial-type flagellum basal body"/>
    <property type="evidence" value="ECO:0007669"/>
    <property type="project" value="UniProtKB-SubCell"/>
</dbReference>
<dbReference type="NCBIfam" id="TIGR03500">
    <property type="entry name" value="FliO_TIGR"/>
    <property type="match status" value="1"/>
</dbReference>
<evidence type="ECO:0000256" key="2">
    <source>
        <dbReference type="ARBA" id="ARBA00022692"/>
    </source>
</evidence>
<evidence type="ECO:0000313" key="9">
    <source>
        <dbReference type="Proteomes" id="UP000463939"/>
    </source>
</evidence>
<evidence type="ECO:0000256" key="4">
    <source>
        <dbReference type="ARBA" id="ARBA00023136"/>
    </source>
</evidence>
<dbReference type="PANTHER" id="PTHR38766">
    <property type="entry name" value="FLAGELLAR PROTEIN FLIO"/>
    <property type="match status" value="1"/>
</dbReference>
<keyword evidence="3 7" id="KW-1133">Transmembrane helix</keyword>
<evidence type="ECO:0000256" key="7">
    <source>
        <dbReference type="RuleBase" id="RU362064"/>
    </source>
</evidence>
<feature type="transmembrane region" description="Helical" evidence="7">
    <location>
        <begin position="6"/>
        <end position="24"/>
    </location>
</feature>
<dbReference type="GO" id="GO:0005886">
    <property type="term" value="C:plasma membrane"/>
    <property type="evidence" value="ECO:0007669"/>
    <property type="project" value="UniProtKB-SubCell"/>
</dbReference>
<name>A0A809RH65_9PROT</name>
<dbReference type="GO" id="GO:0044781">
    <property type="term" value="P:bacterial-type flagellum organization"/>
    <property type="evidence" value="ECO:0007669"/>
    <property type="project" value="UniProtKB-UniRule"/>
</dbReference>
<comment type="similarity">
    <text evidence="6 7">Belongs to the FliO/MopB family.</text>
</comment>
<evidence type="ECO:0000256" key="1">
    <source>
        <dbReference type="ARBA" id="ARBA00022475"/>
    </source>
</evidence>